<protein>
    <submittedName>
        <fullName evidence="1">Uncharacterized protein</fullName>
    </submittedName>
</protein>
<dbReference type="AlphaFoldDB" id="A0A0V0ZZV4"/>
<gene>
    <name evidence="1" type="ORF">T12_6487</name>
</gene>
<dbReference type="EMBL" id="JYDQ01000052">
    <property type="protein sequence ID" value="KRY18034.1"/>
    <property type="molecule type" value="Genomic_DNA"/>
</dbReference>
<reference evidence="1 2" key="1">
    <citation type="submission" date="2015-01" db="EMBL/GenBank/DDBJ databases">
        <title>Evolution of Trichinella species and genotypes.</title>
        <authorList>
            <person name="Korhonen P.K."/>
            <person name="Edoardo P."/>
            <person name="Giuseppe L.R."/>
            <person name="Gasser R.B."/>
        </authorList>
    </citation>
    <scope>NUCLEOTIDE SEQUENCE [LARGE SCALE GENOMIC DNA]</scope>
    <source>
        <strain evidence="1">ISS2496</strain>
    </source>
</reference>
<sequence>MRRLTLREELVPETEKSLTSFPGLLRVDQDLCDLCHRNSLSTCFQACAIYIVRKHDSLFAMIVKAIWLARLIENPAS</sequence>
<dbReference type="Proteomes" id="UP000054783">
    <property type="component" value="Unassembled WGS sequence"/>
</dbReference>
<accession>A0A0V0ZZV4</accession>
<keyword evidence="2" id="KW-1185">Reference proteome</keyword>
<proteinExistence type="predicted"/>
<evidence type="ECO:0000313" key="2">
    <source>
        <dbReference type="Proteomes" id="UP000054783"/>
    </source>
</evidence>
<evidence type="ECO:0000313" key="1">
    <source>
        <dbReference type="EMBL" id="KRY18034.1"/>
    </source>
</evidence>
<comment type="caution">
    <text evidence="1">The sequence shown here is derived from an EMBL/GenBank/DDBJ whole genome shotgun (WGS) entry which is preliminary data.</text>
</comment>
<name>A0A0V0ZZV4_9BILA</name>
<organism evidence="1 2">
    <name type="scientific">Trichinella patagoniensis</name>
    <dbReference type="NCBI Taxonomy" id="990121"/>
    <lineage>
        <taxon>Eukaryota</taxon>
        <taxon>Metazoa</taxon>
        <taxon>Ecdysozoa</taxon>
        <taxon>Nematoda</taxon>
        <taxon>Enoplea</taxon>
        <taxon>Dorylaimia</taxon>
        <taxon>Trichinellida</taxon>
        <taxon>Trichinellidae</taxon>
        <taxon>Trichinella</taxon>
    </lineage>
</organism>